<evidence type="ECO:0000259" key="2">
    <source>
        <dbReference type="SMART" id="SM00959"/>
    </source>
</evidence>
<feature type="compositionally biased region" description="Low complexity" evidence="1">
    <location>
        <begin position="774"/>
        <end position="793"/>
    </location>
</feature>
<dbReference type="AlphaFoldDB" id="A0A6A4I5D4"/>
<organism evidence="3 4">
    <name type="scientific">Gymnopus androsaceus JB14</name>
    <dbReference type="NCBI Taxonomy" id="1447944"/>
    <lineage>
        <taxon>Eukaryota</taxon>
        <taxon>Fungi</taxon>
        <taxon>Dikarya</taxon>
        <taxon>Basidiomycota</taxon>
        <taxon>Agaricomycotina</taxon>
        <taxon>Agaricomycetes</taxon>
        <taxon>Agaricomycetidae</taxon>
        <taxon>Agaricales</taxon>
        <taxon>Marasmiineae</taxon>
        <taxon>Omphalotaceae</taxon>
        <taxon>Gymnopus</taxon>
    </lineage>
</organism>
<keyword evidence="4" id="KW-1185">Reference proteome</keyword>
<feature type="region of interest" description="Disordered" evidence="1">
    <location>
        <begin position="771"/>
        <end position="798"/>
    </location>
</feature>
<feature type="region of interest" description="Disordered" evidence="1">
    <location>
        <begin position="94"/>
        <end position="144"/>
    </location>
</feature>
<evidence type="ECO:0000313" key="3">
    <source>
        <dbReference type="EMBL" id="KAE9404014.1"/>
    </source>
</evidence>
<accession>A0A6A4I5D4</accession>
<dbReference type="GO" id="GO:0006353">
    <property type="term" value="P:DNA-templated transcription termination"/>
    <property type="evidence" value="ECO:0007669"/>
    <property type="project" value="InterPro"/>
</dbReference>
<proteinExistence type="predicted"/>
<name>A0A6A4I5D4_9AGAR</name>
<dbReference type="EMBL" id="ML769420">
    <property type="protein sequence ID" value="KAE9404014.1"/>
    <property type="molecule type" value="Genomic_DNA"/>
</dbReference>
<dbReference type="SMART" id="SM00959">
    <property type="entry name" value="Rho_N"/>
    <property type="match status" value="1"/>
</dbReference>
<protein>
    <recommendedName>
        <fullName evidence="2">Rho termination factor-like N-terminal domain-containing protein</fullName>
    </recommendedName>
</protein>
<feature type="domain" description="Rho termination factor-like N-terminal" evidence="2">
    <location>
        <begin position="9"/>
        <end position="51"/>
    </location>
</feature>
<evidence type="ECO:0000256" key="1">
    <source>
        <dbReference type="SAM" id="MobiDB-lite"/>
    </source>
</evidence>
<dbReference type="Proteomes" id="UP000799118">
    <property type="component" value="Unassembled WGS sequence"/>
</dbReference>
<reference evidence="3" key="1">
    <citation type="journal article" date="2019" name="Environ. Microbiol.">
        <title>Fungal ecological strategies reflected in gene transcription - a case study of two litter decomposers.</title>
        <authorList>
            <person name="Barbi F."/>
            <person name="Kohler A."/>
            <person name="Barry K."/>
            <person name="Baskaran P."/>
            <person name="Daum C."/>
            <person name="Fauchery L."/>
            <person name="Ihrmark K."/>
            <person name="Kuo A."/>
            <person name="LaButti K."/>
            <person name="Lipzen A."/>
            <person name="Morin E."/>
            <person name="Grigoriev I.V."/>
            <person name="Henrissat B."/>
            <person name="Lindahl B."/>
            <person name="Martin F."/>
        </authorList>
    </citation>
    <scope>NUCLEOTIDE SEQUENCE</scope>
    <source>
        <strain evidence="3">JB14</strain>
    </source>
</reference>
<evidence type="ECO:0000313" key="4">
    <source>
        <dbReference type="Proteomes" id="UP000799118"/>
    </source>
</evidence>
<feature type="compositionally biased region" description="Polar residues" evidence="1">
    <location>
        <begin position="104"/>
        <end position="118"/>
    </location>
</feature>
<dbReference type="InterPro" id="IPR011112">
    <property type="entry name" value="Rho-like_N"/>
</dbReference>
<feature type="compositionally biased region" description="Low complexity" evidence="1">
    <location>
        <begin position="94"/>
        <end position="103"/>
    </location>
</feature>
<sequence>MATNHTEDGLKKLTVSQLKNICKERQIKGYSKLAKPLLVQKILDHHSAQHTQSASTDNAIPDVFGGKQPPDASIAAVSPSSLAPIIPLNVPSASSTRTKSSSSLMPVTNVTQSTTTPAHTIASAPENRANSLPPSKKAKTTASSIVSSPLVSSKRPITPSFCDSTVEPKKLKIGNAVATLTVGSNPSLTAAQAQRKKTLEEDPLATNVLHCSVTCKACGKLVKYTMFDLYHWNRHKTRCKPDLALSQSSSVSTSFSDEGSAHMADLTSDMDLVSRASTSDGGGSSFTAAQAQRKKALEEDLLTSNVQLNSVTCKACGNVVRCSMFSLYHWNGHKTRCQGNPSRSASASSKENIAYDTVINSLEDSPSAAPPSQTAIFMHSTGDVRSLLSAAQAESKKALEEDPLATNIQRSSVNCRARRKLVKFGNFTNTKGKRFTPLIINKEVLPTKTPNPSLTEVPLSASATSVTAPIPSTFKAPVLPKVPFPESTTNPLVTISAVPPQRKFLQEDTFAPIIQKNSSVPEITLEANSKSSLSLYHLDFPTPVPLTLESVSLPPVLAQRKQVARFAIILSQVAMKDLSRCMLVSRMFRYAVYLSASTRLARNFAGHRFNRIFHRLPINTINMWPYLLQREGETKYRRRVYEESFLGRVFKGHTLIAPRLWTSPDNDKQLAVAVRFLMTRLFFTVSVGGGKNGDGWLDGMIVDAREIVKGEIWSIDIVHPTENIVESFYVLESTCEVVGLAPLPSKAEGPAPVQIRADWSAYIKQRLSTQSALSQPKLDPSRSSSSIPTTSLLDQDQQGVGTAKRIVAERYILASVVGNSVSGQYMTSTEMASDFAGAPIGVVGSVKRAPAKLNMFLPAPHHVESVHFTTAKHHPLHPALAIIHTPAREYFVLRDNGMQVGCEEDGVADVWMNIIGCANNGERA</sequence>
<dbReference type="OrthoDB" id="2368680at2759"/>
<gene>
    <name evidence="3" type="ORF">BT96DRAFT_1016617</name>
</gene>